<dbReference type="AlphaFoldDB" id="A0A0D2KZ02"/>
<gene>
    <name evidence="3" type="ORF">MNEG_7525</name>
</gene>
<dbReference type="KEGG" id="mng:MNEG_7525"/>
<dbReference type="EMBL" id="KK101557">
    <property type="protein sequence ID" value="KIZ00439.1"/>
    <property type="molecule type" value="Genomic_DNA"/>
</dbReference>
<evidence type="ECO:0000313" key="3">
    <source>
        <dbReference type="EMBL" id="KIZ00439.1"/>
    </source>
</evidence>
<dbReference type="Proteomes" id="UP000054498">
    <property type="component" value="Unassembled WGS sequence"/>
</dbReference>
<keyword evidence="4" id="KW-1185">Reference proteome</keyword>
<feature type="transmembrane region" description="Helical" evidence="2">
    <location>
        <begin position="50"/>
        <end position="69"/>
    </location>
</feature>
<keyword evidence="2" id="KW-0812">Transmembrane</keyword>
<dbReference type="GeneID" id="25740401"/>
<feature type="region of interest" description="Disordered" evidence="1">
    <location>
        <begin position="131"/>
        <end position="163"/>
    </location>
</feature>
<organism evidence="3 4">
    <name type="scientific">Monoraphidium neglectum</name>
    <dbReference type="NCBI Taxonomy" id="145388"/>
    <lineage>
        <taxon>Eukaryota</taxon>
        <taxon>Viridiplantae</taxon>
        <taxon>Chlorophyta</taxon>
        <taxon>core chlorophytes</taxon>
        <taxon>Chlorophyceae</taxon>
        <taxon>CS clade</taxon>
        <taxon>Sphaeropleales</taxon>
        <taxon>Selenastraceae</taxon>
        <taxon>Monoraphidium</taxon>
    </lineage>
</organism>
<keyword evidence="2" id="KW-1133">Transmembrane helix</keyword>
<protein>
    <submittedName>
        <fullName evidence="3">Uncharacterized protein</fullName>
    </submittedName>
</protein>
<proteinExistence type="predicted"/>
<evidence type="ECO:0000256" key="2">
    <source>
        <dbReference type="SAM" id="Phobius"/>
    </source>
</evidence>
<accession>A0A0D2KZ02</accession>
<evidence type="ECO:0000256" key="1">
    <source>
        <dbReference type="SAM" id="MobiDB-lite"/>
    </source>
</evidence>
<dbReference type="OrthoDB" id="547808at2759"/>
<feature type="compositionally biased region" description="Gly residues" evidence="1">
    <location>
        <begin position="144"/>
        <end position="158"/>
    </location>
</feature>
<feature type="compositionally biased region" description="Basic and acidic residues" evidence="1">
    <location>
        <begin position="201"/>
        <end position="211"/>
    </location>
</feature>
<evidence type="ECO:0000313" key="4">
    <source>
        <dbReference type="Proteomes" id="UP000054498"/>
    </source>
</evidence>
<sequence>MGGVDLSTMLDSNNPAAAMLLSLVFQFAMSMVGTAAPGGAAGHAAPPPSLQLLAVLMNLLVGIICNSVAQATQHEELKALLSRAQVIDELESAIPSWAERLLPKSYYPEFVHVLRLDPKSFDAVGTPHMWRRATAEPGPSPAANGGGGASGAPGGGAGSAQQSQDLAEILSAITSLRSEVATLTDLLHTAVPSLPASPDFSPERRAGLTRH</sequence>
<dbReference type="RefSeq" id="XP_013899458.1">
    <property type="nucleotide sequence ID" value="XM_014044004.1"/>
</dbReference>
<reference evidence="3 4" key="1">
    <citation type="journal article" date="2013" name="BMC Genomics">
        <title>Reconstruction of the lipid metabolism for the microalga Monoraphidium neglectum from its genome sequence reveals characteristics suitable for biofuel production.</title>
        <authorList>
            <person name="Bogen C."/>
            <person name="Al-Dilaimi A."/>
            <person name="Albersmeier A."/>
            <person name="Wichmann J."/>
            <person name="Grundmann M."/>
            <person name="Rupp O."/>
            <person name="Lauersen K.J."/>
            <person name="Blifernez-Klassen O."/>
            <person name="Kalinowski J."/>
            <person name="Goesmann A."/>
            <person name="Mussgnug J.H."/>
            <person name="Kruse O."/>
        </authorList>
    </citation>
    <scope>NUCLEOTIDE SEQUENCE [LARGE SCALE GENOMIC DNA]</scope>
    <source>
        <strain evidence="3 4">SAG 48.87</strain>
    </source>
</reference>
<name>A0A0D2KZ02_9CHLO</name>
<feature type="region of interest" description="Disordered" evidence="1">
    <location>
        <begin position="191"/>
        <end position="211"/>
    </location>
</feature>
<keyword evidence="2" id="KW-0472">Membrane</keyword>